<sequence>MPKILVTGSGGQLGLELAALLPWRGHEVVTLSKGELDIADFGAVRLALEEHSPDVVVNAAAYTNVDGCETETDLAYRVNALGPRNFAQLCEERGCDLLHVSTNYIFDGDSERPYEPFDTPNPISAYGRTKLAGEEYVRQLTNDWYVVRSAGVYGRGHNFVRTMLRLGAERDVLEVKDDEFISPTYAADLAEGIVEVIEGGHYGLYHLTNSGSCSWHEFAKEIFELAGLEVEVVPVPGSEYPLPAARPANGILSTLGSPELRNWREALEDYLLREKVV</sequence>
<dbReference type="PANTHER" id="PTHR10491:SF4">
    <property type="entry name" value="METHIONINE ADENOSYLTRANSFERASE 2 SUBUNIT BETA"/>
    <property type="match status" value="1"/>
</dbReference>
<dbReference type="AlphaFoldDB" id="A0A6J4R8J1"/>
<evidence type="ECO:0000313" key="4">
    <source>
        <dbReference type="EMBL" id="CAA9460441.1"/>
    </source>
</evidence>
<dbReference type="SUPFAM" id="SSF51735">
    <property type="entry name" value="NAD(P)-binding Rossmann-fold domains"/>
    <property type="match status" value="1"/>
</dbReference>
<name>A0A6J4R8J1_9ACTN</name>
<dbReference type="EC" id="1.1.1.133" evidence="2"/>
<dbReference type="UniPathway" id="UPA00124"/>
<evidence type="ECO:0000256" key="2">
    <source>
        <dbReference type="RuleBase" id="RU364082"/>
    </source>
</evidence>
<dbReference type="InterPro" id="IPR036291">
    <property type="entry name" value="NAD(P)-bd_dom_sf"/>
</dbReference>
<accession>A0A6J4R8J1</accession>
<feature type="domain" description="RmlD-like substrate binding" evidence="3">
    <location>
        <begin position="3"/>
        <end position="272"/>
    </location>
</feature>
<keyword evidence="2" id="KW-0521">NADP</keyword>
<dbReference type="Gene3D" id="3.40.50.720">
    <property type="entry name" value="NAD(P)-binding Rossmann-like Domain"/>
    <property type="match status" value="1"/>
</dbReference>
<dbReference type="PANTHER" id="PTHR10491">
    <property type="entry name" value="DTDP-4-DEHYDRORHAMNOSE REDUCTASE"/>
    <property type="match status" value="1"/>
</dbReference>
<dbReference type="Gene3D" id="3.90.25.10">
    <property type="entry name" value="UDP-galactose 4-epimerase, domain 1"/>
    <property type="match status" value="1"/>
</dbReference>
<comment type="function">
    <text evidence="2">Catalyzes the reduction of dTDP-6-deoxy-L-lyxo-4-hexulose to yield dTDP-L-rhamnose.</text>
</comment>
<dbReference type="InterPro" id="IPR029903">
    <property type="entry name" value="RmlD-like-bd"/>
</dbReference>
<proteinExistence type="inferred from homology"/>
<evidence type="ECO:0000259" key="3">
    <source>
        <dbReference type="Pfam" id="PF04321"/>
    </source>
</evidence>
<protein>
    <recommendedName>
        <fullName evidence="2">dTDP-4-dehydrorhamnose reductase</fullName>
        <ecNumber evidence="2">1.1.1.133</ecNumber>
    </recommendedName>
</protein>
<dbReference type="NCBIfam" id="TIGR01214">
    <property type="entry name" value="rmlD"/>
    <property type="match status" value="1"/>
</dbReference>
<comment type="similarity">
    <text evidence="1 2">Belongs to the dTDP-4-dehydrorhamnose reductase family.</text>
</comment>
<dbReference type="InterPro" id="IPR005913">
    <property type="entry name" value="dTDP_dehydrorham_reduct"/>
</dbReference>
<dbReference type="Pfam" id="PF04321">
    <property type="entry name" value="RmlD_sub_bind"/>
    <property type="match status" value="1"/>
</dbReference>
<dbReference type="GO" id="GO:0019305">
    <property type="term" value="P:dTDP-rhamnose biosynthetic process"/>
    <property type="evidence" value="ECO:0007669"/>
    <property type="project" value="UniProtKB-UniPathway"/>
</dbReference>
<evidence type="ECO:0000256" key="1">
    <source>
        <dbReference type="ARBA" id="ARBA00010944"/>
    </source>
</evidence>
<keyword evidence="2 4" id="KW-0560">Oxidoreductase</keyword>
<dbReference type="EMBL" id="CADCVF010000051">
    <property type="protein sequence ID" value="CAA9460441.1"/>
    <property type="molecule type" value="Genomic_DNA"/>
</dbReference>
<reference evidence="4" key="1">
    <citation type="submission" date="2020-02" db="EMBL/GenBank/DDBJ databases">
        <authorList>
            <person name="Meier V. D."/>
        </authorList>
    </citation>
    <scope>NUCLEOTIDE SEQUENCE</scope>
    <source>
        <strain evidence="4">AVDCRST_MAG58</strain>
    </source>
</reference>
<dbReference type="GO" id="GO:0008831">
    <property type="term" value="F:dTDP-4-dehydrorhamnose reductase activity"/>
    <property type="evidence" value="ECO:0007669"/>
    <property type="project" value="UniProtKB-EC"/>
</dbReference>
<dbReference type="GO" id="GO:0005829">
    <property type="term" value="C:cytosol"/>
    <property type="evidence" value="ECO:0007669"/>
    <property type="project" value="TreeGrafter"/>
</dbReference>
<organism evidence="4">
    <name type="scientific">uncultured Rubrobacteraceae bacterium</name>
    <dbReference type="NCBI Taxonomy" id="349277"/>
    <lineage>
        <taxon>Bacteria</taxon>
        <taxon>Bacillati</taxon>
        <taxon>Actinomycetota</taxon>
        <taxon>Rubrobacteria</taxon>
        <taxon>Rubrobacterales</taxon>
        <taxon>Rubrobacteraceae</taxon>
        <taxon>environmental samples</taxon>
    </lineage>
</organism>
<dbReference type="CDD" id="cd05254">
    <property type="entry name" value="dTDP_HR_like_SDR_e"/>
    <property type="match status" value="1"/>
</dbReference>
<comment type="pathway">
    <text evidence="2">Carbohydrate biosynthesis; dTDP-L-rhamnose biosynthesis.</text>
</comment>
<gene>
    <name evidence="4" type="ORF">AVDCRST_MAG58-2453</name>
</gene>